<gene>
    <name evidence="2" type="ORF">VITISV_020707</name>
</gene>
<evidence type="ECO:0000256" key="1">
    <source>
        <dbReference type="SAM" id="MobiDB-lite"/>
    </source>
</evidence>
<dbReference type="AlphaFoldDB" id="A5BRW0"/>
<reference evidence="2" key="1">
    <citation type="journal article" date="2007" name="PLoS ONE">
        <title>The first genome sequence of an elite grapevine cultivar (Pinot noir Vitis vinifera L.): coping with a highly heterozygous genome.</title>
        <authorList>
            <person name="Velasco R."/>
            <person name="Zharkikh A."/>
            <person name="Troggio M."/>
            <person name="Cartwright D.A."/>
            <person name="Cestaro A."/>
            <person name="Pruss D."/>
            <person name="Pindo M."/>
            <person name="FitzGerald L.M."/>
            <person name="Vezzulli S."/>
            <person name="Reid J."/>
            <person name="Malacarne G."/>
            <person name="Iliev D."/>
            <person name="Coppola G."/>
            <person name="Wardell B."/>
            <person name="Micheletti D."/>
            <person name="Macalma T."/>
            <person name="Facci M."/>
            <person name="Mitchell J.T."/>
            <person name="Perazzolli M."/>
            <person name="Eldredge G."/>
            <person name="Gatto P."/>
            <person name="Oyzerski R."/>
            <person name="Moretto M."/>
            <person name="Gutin N."/>
            <person name="Stefanini M."/>
            <person name="Chen Y."/>
            <person name="Segala C."/>
            <person name="Davenport C."/>
            <person name="Dematte L."/>
            <person name="Mraz A."/>
            <person name="Battilana J."/>
            <person name="Stormo K."/>
            <person name="Costa F."/>
            <person name="Tao Q."/>
            <person name="Si-Ammour A."/>
            <person name="Harkins T."/>
            <person name="Lackey A."/>
            <person name="Perbost C."/>
            <person name="Taillon B."/>
            <person name="Stella A."/>
            <person name="Solovyev V."/>
            <person name="Fawcett J.A."/>
            <person name="Sterck L."/>
            <person name="Vandepoele K."/>
            <person name="Grando S.M."/>
            <person name="Toppo S."/>
            <person name="Moser C."/>
            <person name="Lanchbury J."/>
            <person name="Bogden R."/>
            <person name="Skolnick M."/>
            <person name="Sgaramella V."/>
            <person name="Bhatnagar S.K."/>
            <person name="Fontana P."/>
            <person name="Gutin A."/>
            <person name="Van de Peer Y."/>
            <person name="Salamini F."/>
            <person name="Viola R."/>
        </authorList>
    </citation>
    <scope>NUCLEOTIDE SEQUENCE</scope>
</reference>
<feature type="region of interest" description="Disordered" evidence="1">
    <location>
        <begin position="20"/>
        <end position="143"/>
    </location>
</feature>
<sequence length="155" mass="17139">MNTRNYHARMSISIYIENNQSGSGVPDQQTATRYHKMGKCSKDEEKGGTLAGENSGCETSGGGGTSRDRIPSVGHPEKMEWRRRRIPGVRHPDGMAAEKDSGSETPGEATLRIQAPSKTPPKVTQRSMSKMSNGRTTLEYGQERAQRRLLYVDLE</sequence>
<name>A5BRW0_VITVI</name>
<proteinExistence type="predicted"/>
<feature type="compositionally biased region" description="Basic and acidic residues" evidence="1">
    <location>
        <begin position="90"/>
        <end position="102"/>
    </location>
</feature>
<accession>A5BRW0</accession>
<feature type="compositionally biased region" description="Basic and acidic residues" evidence="1">
    <location>
        <begin position="66"/>
        <end position="80"/>
    </location>
</feature>
<feature type="compositionally biased region" description="Polar residues" evidence="1">
    <location>
        <begin position="20"/>
        <end position="32"/>
    </location>
</feature>
<feature type="compositionally biased region" description="Polar residues" evidence="1">
    <location>
        <begin position="122"/>
        <end position="136"/>
    </location>
</feature>
<protein>
    <submittedName>
        <fullName evidence="2">Uncharacterized protein</fullName>
    </submittedName>
</protein>
<evidence type="ECO:0000313" key="2">
    <source>
        <dbReference type="EMBL" id="CAN70477.1"/>
    </source>
</evidence>
<dbReference type="EMBL" id="AM468779">
    <property type="protein sequence ID" value="CAN70477.1"/>
    <property type="molecule type" value="Genomic_DNA"/>
</dbReference>
<organism evidence="2">
    <name type="scientific">Vitis vinifera</name>
    <name type="common">Grape</name>
    <dbReference type="NCBI Taxonomy" id="29760"/>
    <lineage>
        <taxon>Eukaryota</taxon>
        <taxon>Viridiplantae</taxon>
        <taxon>Streptophyta</taxon>
        <taxon>Embryophyta</taxon>
        <taxon>Tracheophyta</taxon>
        <taxon>Spermatophyta</taxon>
        <taxon>Magnoliopsida</taxon>
        <taxon>eudicotyledons</taxon>
        <taxon>Gunneridae</taxon>
        <taxon>Pentapetalae</taxon>
        <taxon>rosids</taxon>
        <taxon>Vitales</taxon>
        <taxon>Vitaceae</taxon>
        <taxon>Viteae</taxon>
        <taxon>Vitis</taxon>
    </lineage>
</organism>